<feature type="compositionally biased region" description="Low complexity" evidence="7">
    <location>
        <begin position="1"/>
        <end position="14"/>
    </location>
</feature>
<reference evidence="10" key="1">
    <citation type="submission" date="2020-05" db="EMBL/GenBank/DDBJ databases">
        <title>Phylogenomic resolution of chytrid fungi.</title>
        <authorList>
            <person name="Stajich J.E."/>
            <person name="Amses K."/>
            <person name="Simmons R."/>
            <person name="Seto K."/>
            <person name="Myers J."/>
            <person name="Bonds A."/>
            <person name="Quandt C.A."/>
            <person name="Barry K."/>
            <person name="Liu P."/>
            <person name="Grigoriev I."/>
            <person name="Longcore J.E."/>
            <person name="James T.Y."/>
        </authorList>
    </citation>
    <scope>NUCLEOTIDE SEQUENCE</scope>
    <source>
        <strain evidence="10">JEL0513</strain>
    </source>
</reference>
<comment type="similarity">
    <text evidence="6">Belongs to the cyclic nucleotide phosphodiesterase family.</text>
</comment>
<feature type="binding site" evidence="5">
    <location>
        <position position="657"/>
    </location>
    <ligand>
        <name>Zn(2+)</name>
        <dbReference type="ChEBI" id="CHEBI:29105"/>
        <label>1</label>
    </ligand>
</feature>
<feature type="compositionally biased region" description="Polar residues" evidence="7">
    <location>
        <begin position="70"/>
        <end position="79"/>
    </location>
</feature>
<evidence type="ECO:0000313" key="10">
    <source>
        <dbReference type="EMBL" id="KAJ3114020.1"/>
    </source>
</evidence>
<dbReference type="EC" id="3.1.4.-" evidence="6"/>
<evidence type="ECO:0000256" key="1">
    <source>
        <dbReference type="ARBA" id="ARBA00022723"/>
    </source>
</evidence>
<comment type="caution">
    <text evidence="10">The sequence shown here is derived from an EMBL/GenBank/DDBJ whole genome shotgun (WGS) entry which is preliminary data.</text>
</comment>
<feature type="binding site" evidence="4">
    <location>
        <begin position="617"/>
        <end position="621"/>
    </location>
    <ligand>
        <name>AMP</name>
        <dbReference type="ChEBI" id="CHEBI:456215"/>
    </ligand>
</feature>
<feature type="binding site" evidence="5">
    <location>
        <position position="771"/>
    </location>
    <ligand>
        <name>Zn(2+)</name>
        <dbReference type="ChEBI" id="CHEBI:29105"/>
        <label>1</label>
    </ligand>
</feature>
<feature type="compositionally biased region" description="Polar residues" evidence="7">
    <location>
        <begin position="916"/>
        <end position="934"/>
    </location>
</feature>
<accession>A0AAD5SYC7</accession>
<sequence>MPTNNDKNNNNTTNRHLPPVPPGALSLRMPLPPSSQPSHTAIDFDDSQSMSSSSTDVYELDNHSLPSPGPRQQQTENRNPVSLFNRIFGIRRNALEFSSNSSQKTRAQEKSDALELETYNTNDPCQPVINNNETSINVNNLAGNGRRKLSMAFLQDMLPMGTGDDTPMGTFMGSHLERALRLTHAKSSKLTLKFLNVDVENDYQSYFWSTMSKRWSMFIAIGGSIAIAVQVAGLLGTNGDGLSGATVSDWGILVGTAILPIAIVFLLPSILKEATMARWVHWISLAYLLVTGPVMTTIRYTNSHIRTDNTFNPSVTAPIYIVALVAAPTWFAVFSYATKAASEKDAYILNSIVLFFACFVALFIAFDIERNLRHQYLSNSRFLSITRNLQSQLDGLERSLLAAAASRNGFSTADLSSPLERAMLAIRGLIADASIAEEHVGVLELVMACLSSPNLLTPDLDVQVKEGNVSIDDEQEKWLFNEVATRRASRTSEAGLEQLAQFETNDVENSVALEVTAVGGRRTSTSSTYTPTAIISVERLDSIIRSDETRRLLFRVPEFNFPIFDFTKSTNGHPLLVLGNHLIQDSGLLKNLNLDAGKFLNFLATIESGYHSNLAFHNSIHAADVLHCINYLIQLPTIRSIFTDLELLAVYLAAVVHDFDHPGFSNQFLITTSDRRALLYNDKSVLENHHCASAFEVLARKDCSFLSTLDRADYKSLRENVVDMVLATDLAQHFSLLTMFKKKVLTGDTFDPLGTREDRTLLMQMLMKCSDVSNPTKIGPEYDEWINRLHEEWYVQGDMEKALGLPYSAFCNRDGPHASNPASSQTGFINFIVSPLYEAFSAWTPIDEVWEGLEFNKKRWADAAATTVETQQPLKRQKSKADKSKSPIMKNFGSVPSSFGNGSNGQQQQHMKLTRSKSTTHASLQMDSLNSESITFPAPAARTRRDSK</sequence>
<feature type="compositionally biased region" description="Low complexity" evidence="7">
    <location>
        <begin position="897"/>
        <end position="909"/>
    </location>
</feature>
<dbReference type="AlphaFoldDB" id="A0AAD5SYC7"/>
<dbReference type="InterPro" id="IPR002073">
    <property type="entry name" value="PDEase_catalytic_dom"/>
</dbReference>
<keyword evidence="8" id="KW-0812">Transmembrane</keyword>
<dbReference type="Proteomes" id="UP001211907">
    <property type="component" value="Unassembled WGS sequence"/>
</dbReference>
<dbReference type="SMART" id="SM00471">
    <property type="entry name" value="HDc"/>
    <property type="match status" value="1"/>
</dbReference>
<dbReference type="CDD" id="cd00077">
    <property type="entry name" value="HDc"/>
    <property type="match status" value="1"/>
</dbReference>
<evidence type="ECO:0000256" key="6">
    <source>
        <dbReference type="RuleBase" id="RU363067"/>
    </source>
</evidence>
<organism evidence="10 11">
    <name type="scientific">Physocladia obscura</name>
    <dbReference type="NCBI Taxonomy" id="109957"/>
    <lineage>
        <taxon>Eukaryota</taxon>
        <taxon>Fungi</taxon>
        <taxon>Fungi incertae sedis</taxon>
        <taxon>Chytridiomycota</taxon>
        <taxon>Chytridiomycota incertae sedis</taxon>
        <taxon>Chytridiomycetes</taxon>
        <taxon>Chytridiales</taxon>
        <taxon>Chytriomycetaceae</taxon>
        <taxon>Physocladia</taxon>
    </lineage>
</organism>
<dbReference type="GO" id="GO:0046872">
    <property type="term" value="F:metal ion binding"/>
    <property type="evidence" value="ECO:0007669"/>
    <property type="project" value="UniProtKB-KW"/>
</dbReference>
<name>A0AAD5SYC7_9FUNG</name>
<feature type="transmembrane region" description="Helical" evidence="8">
    <location>
        <begin position="279"/>
        <end position="298"/>
    </location>
</feature>
<dbReference type="InterPro" id="IPR036971">
    <property type="entry name" value="PDEase_catalytic_dom_sf"/>
</dbReference>
<evidence type="ECO:0000256" key="8">
    <source>
        <dbReference type="SAM" id="Phobius"/>
    </source>
</evidence>
<feature type="binding site" evidence="5">
    <location>
        <position position="621"/>
    </location>
    <ligand>
        <name>Zn(2+)</name>
        <dbReference type="ChEBI" id="CHEBI:29105"/>
        <label>1</label>
    </ligand>
</feature>
<feature type="binding site" evidence="4">
    <location>
        <position position="658"/>
    </location>
    <ligand>
        <name>AMP</name>
        <dbReference type="ChEBI" id="CHEBI:456215"/>
    </ligand>
</feature>
<dbReference type="PANTHER" id="PTHR11347">
    <property type="entry name" value="CYCLIC NUCLEOTIDE PHOSPHODIESTERASE"/>
    <property type="match status" value="1"/>
</dbReference>
<evidence type="ECO:0000256" key="5">
    <source>
        <dbReference type="PIRSR" id="PIRSR623088-3"/>
    </source>
</evidence>
<dbReference type="InterPro" id="IPR003607">
    <property type="entry name" value="HD/PDEase_dom"/>
</dbReference>
<keyword evidence="8" id="KW-0472">Membrane</keyword>
<dbReference type="InterPro" id="IPR023088">
    <property type="entry name" value="PDEase"/>
</dbReference>
<dbReference type="GO" id="GO:0007165">
    <property type="term" value="P:signal transduction"/>
    <property type="evidence" value="ECO:0007669"/>
    <property type="project" value="InterPro"/>
</dbReference>
<proteinExistence type="inferred from homology"/>
<evidence type="ECO:0000256" key="7">
    <source>
        <dbReference type="SAM" id="MobiDB-lite"/>
    </source>
</evidence>
<feature type="active site" description="Proton donor" evidence="3">
    <location>
        <position position="617"/>
    </location>
</feature>
<evidence type="ECO:0000256" key="3">
    <source>
        <dbReference type="PIRSR" id="PIRSR623088-1"/>
    </source>
</evidence>
<dbReference type="GO" id="GO:0004114">
    <property type="term" value="F:3',5'-cyclic-nucleotide phosphodiesterase activity"/>
    <property type="evidence" value="ECO:0007669"/>
    <property type="project" value="InterPro"/>
</dbReference>
<feature type="region of interest" description="Disordered" evidence="7">
    <location>
        <begin position="1"/>
        <end position="79"/>
    </location>
</feature>
<dbReference type="SUPFAM" id="SSF109604">
    <property type="entry name" value="HD-domain/PDEase-like"/>
    <property type="match status" value="1"/>
</dbReference>
<dbReference type="Gene3D" id="1.10.1300.10">
    <property type="entry name" value="3'5'-cyclic nucleotide phosphodiesterase, catalytic domain"/>
    <property type="match status" value="1"/>
</dbReference>
<evidence type="ECO:0000313" key="11">
    <source>
        <dbReference type="Proteomes" id="UP001211907"/>
    </source>
</evidence>
<feature type="transmembrane region" description="Helical" evidence="8">
    <location>
        <begin position="247"/>
        <end position="267"/>
    </location>
</feature>
<keyword evidence="8" id="KW-1133">Transmembrane helix</keyword>
<dbReference type="PRINTS" id="PR00387">
    <property type="entry name" value="PDIESTERASE1"/>
</dbReference>
<dbReference type="PROSITE" id="PS00126">
    <property type="entry name" value="PDEASE_I_1"/>
    <property type="match status" value="1"/>
</dbReference>
<dbReference type="InterPro" id="IPR023174">
    <property type="entry name" value="PDEase_CS"/>
</dbReference>
<feature type="region of interest" description="Disordered" evidence="7">
    <location>
        <begin position="866"/>
        <end position="948"/>
    </location>
</feature>
<evidence type="ECO:0000256" key="4">
    <source>
        <dbReference type="PIRSR" id="PIRSR623088-2"/>
    </source>
</evidence>
<feature type="binding site" evidence="4">
    <location>
        <position position="771"/>
    </location>
    <ligand>
        <name>AMP</name>
        <dbReference type="ChEBI" id="CHEBI:456215"/>
    </ligand>
</feature>
<keyword evidence="1 5" id="KW-0479">Metal-binding</keyword>
<evidence type="ECO:0000256" key="2">
    <source>
        <dbReference type="ARBA" id="ARBA00022801"/>
    </source>
</evidence>
<feature type="transmembrane region" description="Helical" evidence="8">
    <location>
        <begin position="215"/>
        <end position="235"/>
    </location>
</feature>
<dbReference type="Pfam" id="PF00233">
    <property type="entry name" value="PDEase_I"/>
    <property type="match status" value="1"/>
</dbReference>
<feature type="binding site" evidence="5">
    <location>
        <position position="658"/>
    </location>
    <ligand>
        <name>Zn(2+)</name>
        <dbReference type="ChEBI" id="CHEBI:29105"/>
        <label>2</label>
    </ligand>
</feature>
<feature type="binding site" evidence="4">
    <location>
        <position position="825"/>
    </location>
    <ligand>
        <name>AMP</name>
        <dbReference type="ChEBI" id="CHEBI:456215"/>
    </ligand>
</feature>
<feature type="binding site" evidence="5">
    <location>
        <position position="658"/>
    </location>
    <ligand>
        <name>Zn(2+)</name>
        <dbReference type="ChEBI" id="CHEBI:29105"/>
        <label>1</label>
    </ligand>
</feature>
<evidence type="ECO:0000259" key="9">
    <source>
        <dbReference type="PROSITE" id="PS51845"/>
    </source>
</evidence>
<feature type="domain" description="PDEase" evidence="9">
    <location>
        <begin position="536"/>
        <end position="867"/>
    </location>
</feature>
<dbReference type="PROSITE" id="PS51845">
    <property type="entry name" value="PDEASE_I_2"/>
    <property type="match status" value="1"/>
</dbReference>
<keyword evidence="2 6" id="KW-0378">Hydrolase</keyword>
<feature type="transmembrane region" description="Helical" evidence="8">
    <location>
        <begin position="318"/>
        <end position="337"/>
    </location>
</feature>
<gene>
    <name evidence="10" type="ORF">HK100_001822</name>
</gene>
<dbReference type="EMBL" id="JADGJH010001402">
    <property type="protein sequence ID" value="KAJ3114020.1"/>
    <property type="molecule type" value="Genomic_DNA"/>
</dbReference>
<feature type="transmembrane region" description="Helical" evidence="8">
    <location>
        <begin position="346"/>
        <end position="366"/>
    </location>
</feature>
<protein>
    <recommendedName>
        <fullName evidence="6">Phosphodiesterase</fullName>
        <ecNumber evidence="6">3.1.4.-</ecNumber>
    </recommendedName>
</protein>
<keyword evidence="11" id="KW-1185">Reference proteome</keyword>
<feature type="compositionally biased region" description="Low complexity" evidence="7">
    <location>
        <begin position="47"/>
        <end position="56"/>
    </location>
</feature>
<comment type="cofactor">
    <cofactor evidence="6">
        <name>a divalent metal cation</name>
        <dbReference type="ChEBI" id="CHEBI:60240"/>
    </cofactor>
    <text evidence="6">Binds 2 divalent metal cations per subunit. Site 1 may preferentially bind zinc ions, while site 2 has a preference for magnesium and/or manganese ions.</text>
</comment>